<keyword evidence="1" id="KW-0812">Transmembrane</keyword>
<proteinExistence type="predicted"/>
<keyword evidence="1" id="KW-0472">Membrane</keyword>
<evidence type="ECO:0000256" key="1">
    <source>
        <dbReference type="SAM" id="Phobius"/>
    </source>
</evidence>
<dbReference type="AlphaFoldDB" id="A0A0F9ETU6"/>
<protein>
    <submittedName>
        <fullName evidence="2">Uncharacterized protein</fullName>
    </submittedName>
</protein>
<name>A0A0F9ETU6_9ZZZZ</name>
<dbReference type="EMBL" id="LAZR01033336">
    <property type="protein sequence ID" value="KKL48385.1"/>
    <property type="molecule type" value="Genomic_DNA"/>
</dbReference>
<evidence type="ECO:0000313" key="2">
    <source>
        <dbReference type="EMBL" id="KKL48385.1"/>
    </source>
</evidence>
<sequence length="74" mass="7252">MMQGFITVIVGVSLIPTVADTIASVSDNGTAGFPGNVTGSALSILELTTLFFALGIMVAGIGIAVGGLADIGLI</sequence>
<keyword evidence="1" id="KW-1133">Transmembrane helix</keyword>
<reference evidence="2" key="1">
    <citation type="journal article" date="2015" name="Nature">
        <title>Complex archaea that bridge the gap between prokaryotes and eukaryotes.</title>
        <authorList>
            <person name="Spang A."/>
            <person name="Saw J.H."/>
            <person name="Jorgensen S.L."/>
            <person name="Zaremba-Niedzwiedzka K."/>
            <person name="Martijn J."/>
            <person name="Lind A.E."/>
            <person name="van Eijk R."/>
            <person name="Schleper C."/>
            <person name="Guy L."/>
            <person name="Ettema T.J."/>
        </authorList>
    </citation>
    <scope>NUCLEOTIDE SEQUENCE</scope>
</reference>
<gene>
    <name evidence="2" type="ORF">LCGC14_2326060</name>
</gene>
<comment type="caution">
    <text evidence="2">The sequence shown here is derived from an EMBL/GenBank/DDBJ whole genome shotgun (WGS) entry which is preliminary data.</text>
</comment>
<accession>A0A0F9ETU6</accession>
<organism evidence="2">
    <name type="scientific">marine sediment metagenome</name>
    <dbReference type="NCBI Taxonomy" id="412755"/>
    <lineage>
        <taxon>unclassified sequences</taxon>
        <taxon>metagenomes</taxon>
        <taxon>ecological metagenomes</taxon>
    </lineage>
</organism>
<feature type="transmembrane region" description="Helical" evidence="1">
    <location>
        <begin position="43"/>
        <end position="69"/>
    </location>
</feature>